<evidence type="ECO:0000313" key="2">
    <source>
        <dbReference type="Proteomes" id="UP000177069"/>
    </source>
</evidence>
<organism evidence="1 2">
    <name type="scientific">Candidatus Curtissbacteria bacterium RIFCSPHIGHO2_01_FULL_41_13</name>
    <dbReference type="NCBI Taxonomy" id="1797745"/>
    <lineage>
        <taxon>Bacteria</taxon>
        <taxon>Candidatus Curtissiibacteriota</taxon>
    </lineage>
</organism>
<comment type="caution">
    <text evidence="1">The sequence shown here is derived from an EMBL/GenBank/DDBJ whole genome shotgun (WGS) entry which is preliminary data.</text>
</comment>
<proteinExistence type="predicted"/>
<gene>
    <name evidence="1" type="ORF">A2696_02585</name>
</gene>
<reference evidence="1 2" key="1">
    <citation type="journal article" date="2016" name="Nat. Commun.">
        <title>Thousands of microbial genomes shed light on interconnected biogeochemical processes in an aquifer system.</title>
        <authorList>
            <person name="Anantharaman K."/>
            <person name="Brown C.T."/>
            <person name="Hug L.A."/>
            <person name="Sharon I."/>
            <person name="Castelle C.J."/>
            <person name="Probst A.J."/>
            <person name="Thomas B.C."/>
            <person name="Singh A."/>
            <person name="Wilkins M.J."/>
            <person name="Karaoz U."/>
            <person name="Brodie E.L."/>
            <person name="Williams K.H."/>
            <person name="Hubbard S.S."/>
            <person name="Banfield J.F."/>
        </authorList>
    </citation>
    <scope>NUCLEOTIDE SEQUENCE [LARGE SCALE GENOMIC DNA]</scope>
</reference>
<evidence type="ECO:0000313" key="1">
    <source>
        <dbReference type="EMBL" id="OGD86058.1"/>
    </source>
</evidence>
<dbReference type="Proteomes" id="UP000177069">
    <property type="component" value="Unassembled WGS sequence"/>
</dbReference>
<dbReference type="EMBL" id="MFBA01000005">
    <property type="protein sequence ID" value="OGD86058.1"/>
    <property type="molecule type" value="Genomic_DNA"/>
</dbReference>
<protein>
    <submittedName>
        <fullName evidence="1">Uncharacterized protein</fullName>
    </submittedName>
</protein>
<sequence length="59" mass="6973">MLVWPFLKTFLNLFVINFRFLKISGSSAQISIESEQAGLIFKFSFFKKRRKLRLKTLST</sequence>
<name>A0A1F5G2I6_9BACT</name>
<accession>A0A1F5G2I6</accession>
<dbReference type="AlphaFoldDB" id="A0A1F5G2I6"/>